<feature type="compositionally biased region" description="Basic and acidic residues" evidence="1">
    <location>
        <begin position="480"/>
        <end position="499"/>
    </location>
</feature>
<reference evidence="3" key="1">
    <citation type="journal article" date="2014" name="Int. J. Syst. Evol. Microbiol.">
        <title>Complete genome sequence of Corynebacterium casei LMG S-19264T (=DSM 44701T), isolated from a smear-ripened cheese.</title>
        <authorList>
            <consortium name="US DOE Joint Genome Institute (JGI-PGF)"/>
            <person name="Walter F."/>
            <person name="Albersmeier A."/>
            <person name="Kalinowski J."/>
            <person name="Ruckert C."/>
        </authorList>
    </citation>
    <scope>NUCLEOTIDE SEQUENCE</scope>
    <source>
        <strain evidence="3">JCM 4815</strain>
    </source>
</reference>
<keyword evidence="4" id="KW-1185">Reference proteome</keyword>
<dbReference type="Proteomes" id="UP000622166">
    <property type="component" value="Unassembled WGS sequence"/>
</dbReference>
<dbReference type="EMBL" id="BMVW01000014">
    <property type="protein sequence ID" value="GGZ29436.1"/>
    <property type="molecule type" value="Genomic_DNA"/>
</dbReference>
<name>A0A918Q3H8_9ACTN</name>
<dbReference type="InterPro" id="IPR038721">
    <property type="entry name" value="IS701-like_DDE_dom"/>
</dbReference>
<dbReference type="InterPro" id="IPR012337">
    <property type="entry name" value="RNaseH-like_sf"/>
</dbReference>
<dbReference type="Pfam" id="PF13546">
    <property type="entry name" value="DDE_5"/>
    <property type="match status" value="1"/>
</dbReference>
<evidence type="ECO:0000313" key="3">
    <source>
        <dbReference type="EMBL" id="GGZ29436.1"/>
    </source>
</evidence>
<organism evidence="3 4">
    <name type="scientific">Streptomyces poonensis</name>
    <dbReference type="NCBI Taxonomy" id="68255"/>
    <lineage>
        <taxon>Bacteria</taxon>
        <taxon>Bacillati</taxon>
        <taxon>Actinomycetota</taxon>
        <taxon>Actinomycetes</taxon>
        <taxon>Kitasatosporales</taxon>
        <taxon>Streptomycetaceae</taxon>
        <taxon>Streptomyces</taxon>
    </lineage>
</organism>
<sequence>MCSDRGAPIETKAVKVSLLPAAGPGEAFAHASRFREDLFDCLTARGDELFELVDALLCVDGPVTSPVDLTLVAEHRRGHGAMYEALNHGNVDVPRLRQVLAGLPMPRAADGRLVLAVDVSNWLRPGAPTSADRLFCHVYGRSGRSSDQFVPGWPYSFVAALESGRTSWCQLLDAVRLGPEDDVAEVTAAQLRRVVTDLIEMGHWHFGDRDILIVFDAGYDAPRMAHLLDGLPVEALGRRRSDRVMRRPTPSLKEYALAYPRGGRPPKHGKEFRFAKPDTWGEPDAATVQVTDRYGTARAMAWDRIHPRLTTRSAWIDHTGDLAIIEGTLIRLQVDRLPGGGDPLPLWLWSSATGLTSEDVDVRWQAFLRRFDLEHTFRLMKQTLGWTRPKLRTPAAGDRWTWLVIAAHTQLRLTRRAAADLRPPWERPAEPARLTPARVRRGFRNLRPHLVCPARAPKPSTPGPGRPLGSKNRRPTTRYDVGKTTRRPESIIERDSLRG</sequence>
<dbReference type="AlphaFoldDB" id="A0A918Q3H8"/>
<dbReference type="NCBIfam" id="NF041680">
    <property type="entry name" value="transp_NF041680"/>
    <property type="match status" value="1"/>
</dbReference>
<proteinExistence type="predicted"/>
<accession>A0A918Q3H8</accession>
<feature type="domain" description="Transposase IS701-like DDE" evidence="2">
    <location>
        <begin position="37"/>
        <end position="307"/>
    </location>
</feature>
<evidence type="ECO:0000259" key="2">
    <source>
        <dbReference type="Pfam" id="PF13546"/>
    </source>
</evidence>
<reference evidence="3" key="2">
    <citation type="submission" date="2020-09" db="EMBL/GenBank/DDBJ databases">
        <authorList>
            <person name="Sun Q."/>
            <person name="Ohkuma M."/>
        </authorList>
    </citation>
    <scope>NUCLEOTIDE SEQUENCE</scope>
    <source>
        <strain evidence="3">JCM 4815</strain>
    </source>
</reference>
<protein>
    <recommendedName>
        <fullName evidence="2">Transposase IS701-like DDE domain-containing protein</fullName>
    </recommendedName>
</protein>
<dbReference type="SUPFAM" id="SSF53098">
    <property type="entry name" value="Ribonuclease H-like"/>
    <property type="match status" value="1"/>
</dbReference>
<evidence type="ECO:0000313" key="4">
    <source>
        <dbReference type="Proteomes" id="UP000622166"/>
    </source>
</evidence>
<evidence type="ECO:0000256" key="1">
    <source>
        <dbReference type="SAM" id="MobiDB-lite"/>
    </source>
</evidence>
<gene>
    <name evidence="3" type="ORF">GCM10010365_57220</name>
</gene>
<comment type="caution">
    <text evidence="3">The sequence shown here is derived from an EMBL/GenBank/DDBJ whole genome shotgun (WGS) entry which is preliminary data.</text>
</comment>
<feature type="region of interest" description="Disordered" evidence="1">
    <location>
        <begin position="451"/>
        <end position="499"/>
    </location>
</feature>